<feature type="transmembrane region" description="Helical" evidence="2">
    <location>
        <begin position="59"/>
        <end position="78"/>
    </location>
</feature>
<keyword evidence="2" id="KW-0472">Membrane</keyword>
<dbReference type="EMBL" id="CP114014">
    <property type="protein sequence ID" value="XAY06706.1"/>
    <property type="molecule type" value="Genomic_DNA"/>
</dbReference>
<evidence type="ECO:0000256" key="2">
    <source>
        <dbReference type="SAM" id="Phobius"/>
    </source>
</evidence>
<reference evidence="3" key="1">
    <citation type="submission" date="2022-12" db="EMBL/GenBank/DDBJ databases">
        <title>Paraconexibacter alkalitolerans sp. nov. and Baekduia alba sp. nov., isolated from soil and emended description of the genera Paraconexibacter (Chun et al., 2020) and Baekduia (An et al., 2020).</title>
        <authorList>
            <person name="Vieira S."/>
            <person name="Huber K.J."/>
            <person name="Geppert A."/>
            <person name="Wolf J."/>
            <person name="Neumann-Schaal M."/>
            <person name="Muesken M."/>
            <person name="Overmann J."/>
        </authorList>
    </citation>
    <scope>NUCLEOTIDE SEQUENCE</scope>
    <source>
        <strain evidence="3">AEG42_29</strain>
    </source>
</reference>
<keyword evidence="2" id="KW-1133">Transmembrane helix</keyword>
<feature type="transmembrane region" description="Helical" evidence="2">
    <location>
        <begin position="84"/>
        <end position="104"/>
    </location>
</feature>
<name>A0AAU7AZ00_9ACTN</name>
<gene>
    <name evidence="3" type="ORF">DSM112329_03583</name>
</gene>
<feature type="region of interest" description="Disordered" evidence="1">
    <location>
        <begin position="1"/>
        <end position="45"/>
    </location>
</feature>
<evidence type="ECO:0000313" key="3">
    <source>
        <dbReference type="EMBL" id="XAY06706.1"/>
    </source>
</evidence>
<keyword evidence="2" id="KW-0812">Transmembrane</keyword>
<dbReference type="AlphaFoldDB" id="A0AAU7AZ00"/>
<proteinExistence type="predicted"/>
<protein>
    <submittedName>
        <fullName evidence="3">Uncharacterized protein</fullName>
    </submittedName>
</protein>
<evidence type="ECO:0000256" key="1">
    <source>
        <dbReference type="SAM" id="MobiDB-lite"/>
    </source>
</evidence>
<sequence>MGRRSRARSKPAAPAPPAKGRSGAKAKTAGKTQTAAKTKPVPERRERAFDRLSPVRRILARYLIFAVIVAIATVLGIAGLGGTAGPLIVFAYVTIGASSTFRWAQQNLAGRAMTDEDRVMQTMAGGMLLLSTLLAVANAVLLAIV</sequence>
<feature type="compositionally biased region" description="Low complexity" evidence="1">
    <location>
        <begin position="18"/>
        <end position="39"/>
    </location>
</feature>
<feature type="transmembrane region" description="Helical" evidence="2">
    <location>
        <begin position="125"/>
        <end position="144"/>
    </location>
</feature>
<dbReference type="KEGG" id="parq:DSM112329_03583"/>
<dbReference type="RefSeq" id="WP_354697925.1">
    <property type="nucleotide sequence ID" value="NZ_CP114014.1"/>
</dbReference>
<accession>A0AAU7AZ00</accession>
<organism evidence="3">
    <name type="scientific">Paraconexibacter sp. AEG42_29</name>
    <dbReference type="NCBI Taxonomy" id="2997339"/>
    <lineage>
        <taxon>Bacteria</taxon>
        <taxon>Bacillati</taxon>
        <taxon>Actinomycetota</taxon>
        <taxon>Thermoleophilia</taxon>
        <taxon>Solirubrobacterales</taxon>
        <taxon>Paraconexibacteraceae</taxon>
        <taxon>Paraconexibacter</taxon>
    </lineage>
</organism>